<comment type="similarity">
    <text evidence="2">Belongs to the EamA transporter family.</text>
</comment>
<feature type="transmembrane region" description="Helical" evidence="8">
    <location>
        <begin position="42"/>
        <end position="61"/>
    </location>
</feature>
<keyword evidence="3" id="KW-0813">Transport</keyword>
<protein>
    <submittedName>
        <fullName evidence="10">Putative chloramphenical resistance permease RarD</fullName>
    </submittedName>
</protein>
<keyword evidence="7 8" id="KW-0472">Membrane</keyword>
<feature type="transmembrane region" description="Helical" evidence="8">
    <location>
        <begin position="12"/>
        <end position="30"/>
    </location>
</feature>
<feature type="transmembrane region" description="Helical" evidence="8">
    <location>
        <begin position="132"/>
        <end position="150"/>
    </location>
</feature>
<evidence type="ECO:0000256" key="5">
    <source>
        <dbReference type="ARBA" id="ARBA00022692"/>
    </source>
</evidence>
<evidence type="ECO:0000256" key="1">
    <source>
        <dbReference type="ARBA" id="ARBA00004651"/>
    </source>
</evidence>
<proteinExistence type="inferred from homology"/>
<evidence type="ECO:0000259" key="9">
    <source>
        <dbReference type="Pfam" id="PF00892"/>
    </source>
</evidence>
<feature type="transmembrane region" description="Helical" evidence="8">
    <location>
        <begin position="271"/>
        <end position="292"/>
    </location>
</feature>
<name>A0A376BU02_9NEIS</name>
<dbReference type="AlphaFoldDB" id="A0A376BU02"/>
<keyword evidence="6 8" id="KW-1133">Transmembrane helix</keyword>
<feature type="transmembrane region" description="Helical" evidence="8">
    <location>
        <begin position="108"/>
        <end position="125"/>
    </location>
</feature>
<feature type="transmembrane region" description="Helical" evidence="8">
    <location>
        <begin position="215"/>
        <end position="234"/>
    </location>
</feature>
<gene>
    <name evidence="10" type="primary">rarD_2</name>
    <name evidence="10" type="ORF">NCTC10283_02031</name>
</gene>
<reference evidence="10 11" key="1">
    <citation type="submission" date="2018-06" db="EMBL/GenBank/DDBJ databases">
        <authorList>
            <consortium name="Pathogen Informatics"/>
            <person name="Doyle S."/>
        </authorList>
    </citation>
    <scope>NUCLEOTIDE SEQUENCE [LARGE SCALE GENOMIC DNA]</scope>
    <source>
        <strain evidence="10 11">NCTC10283</strain>
    </source>
</reference>
<dbReference type="STRING" id="1120980.GCA_000745955_00606"/>
<dbReference type="InterPro" id="IPR037185">
    <property type="entry name" value="EmrE-like"/>
</dbReference>
<feature type="transmembrane region" description="Helical" evidence="8">
    <location>
        <begin position="156"/>
        <end position="175"/>
    </location>
</feature>
<evidence type="ECO:0000313" key="10">
    <source>
        <dbReference type="EMBL" id="SSY80472.1"/>
    </source>
</evidence>
<feature type="transmembrane region" description="Helical" evidence="8">
    <location>
        <begin position="241"/>
        <end position="265"/>
    </location>
</feature>
<dbReference type="InterPro" id="IPR004626">
    <property type="entry name" value="RarD"/>
</dbReference>
<keyword evidence="4" id="KW-1003">Cell membrane</keyword>
<evidence type="ECO:0000256" key="8">
    <source>
        <dbReference type="SAM" id="Phobius"/>
    </source>
</evidence>
<dbReference type="SUPFAM" id="SSF103481">
    <property type="entry name" value="Multidrug resistance efflux transporter EmrE"/>
    <property type="match status" value="2"/>
</dbReference>
<evidence type="ECO:0000256" key="2">
    <source>
        <dbReference type="ARBA" id="ARBA00007362"/>
    </source>
</evidence>
<dbReference type="PANTHER" id="PTHR22911:SF137">
    <property type="entry name" value="SOLUTE CARRIER FAMILY 35 MEMBER G2-RELATED"/>
    <property type="match status" value="1"/>
</dbReference>
<evidence type="ECO:0000256" key="3">
    <source>
        <dbReference type="ARBA" id="ARBA00022448"/>
    </source>
</evidence>
<dbReference type="InterPro" id="IPR000620">
    <property type="entry name" value="EamA_dom"/>
</dbReference>
<feature type="domain" description="EamA" evidence="9">
    <location>
        <begin position="10"/>
        <end position="147"/>
    </location>
</feature>
<evidence type="ECO:0000256" key="6">
    <source>
        <dbReference type="ARBA" id="ARBA00022989"/>
    </source>
</evidence>
<dbReference type="NCBIfam" id="TIGR00688">
    <property type="entry name" value="rarD"/>
    <property type="match status" value="1"/>
</dbReference>
<feature type="transmembrane region" description="Helical" evidence="8">
    <location>
        <begin position="77"/>
        <end position="96"/>
    </location>
</feature>
<dbReference type="RefSeq" id="WP_051968424.1">
    <property type="nucleotide sequence ID" value="NZ_CP091519.2"/>
</dbReference>
<accession>A0A376BU02</accession>
<dbReference type="Pfam" id="PF00892">
    <property type="entry name" value="EamA"/>
    <property type="match status" value="1"/>
</dbReference>
<keyword evidence="11" id="KW-1185">Reference proteome</keyword>
<evidence type="ECO:0000313" key="11">
    <source>
        <dbReference type="Proteomes" id="UP000254209"/>
    </source>
</evidence>
<dbReference type="PANTHER" id="PTHR22911">
    <property type="entry name" value="ACYL-MALONYL CONDENSING ENZYME-RELATED"/>
    <property type="match status" value="1"/>
</dbReference>
<dbReference type="GO" id="GO:0005886">
    <property type="term" value="C:plasma membrane"/>
    <property type="evidence" value="ECO:0007669"/>
    <property type="project" value="UniProtKB-SubCell"/>
</dbReference>
<organism evidence="10 11">
    <name type="scientific">Alysiella crassa</name>
    <dbReference type="NCBI Taxonomy" id="153491"/>
    <lineage>
        <taxon>Bacteria</taxon>
        <taxon>Pseudomonadati</taxon>
        <taxon>Pseudomonadota</taxon>
        <taxon>Betaproteobacteria</taxon>
        <taxon>Neisseriales</taxon>
        <taxon>Neisseriaceae</taxon>
        <taxon>Alysiella</taxon>
    </lineage>
</organism>
<evidence type="ECO:0000256" key="4">
    <source>
        <dbReference type="ARBA" id="ARBA00022475"/>
    </source>
</evidence>
<comment type="subcellular location">
    <subcellularLocation>
        <location evidence="1">Cell membrane</location>
        <topology evidence="1">Multi-pass membrane protein</topology>
    </subcellularLocation>
</comment>
<keyword evidence="5 8" id="KW-0812">Transmembrane</keyword>
<dbReference type="EMBL" id="UFSO01000003">
    <property type="protein sequence ID" value="SSY80472.1"/>
    <property type="molecule type" value="Genomic_DNA"/>
</dbReference>
<dbReference type="Proteomes" id="UP000254209">
    <property type="component" value="Unassembled WGS sequence"/>
</dbReference>
<evidence type="ECO:0000256" key="7">
    <source>
        <dbReference type="ARBA" id="ARBA00023136"/>
    </source>
</evidence>
<dbReference type="OrthoDB" id="369870at2"/>
<sequence>MTTQTNPQRTGLFYALGCFLIWGTFPIYWYPINQSAMPAEQILANRVAWSAVFSLILLLIYRQHQVMWTAFRQPKLLGIYFLSSLLIGVNWLVYLWAIVHHRVVDASLGYFINPLFNIFLGWLVFKEQMNRLQSFALILAAIGVVWLAILGGQFPWIAILLAGSFGLYAMIRKLAPMDALVGLTLETVLLLPFALAYLAWCGVSGSLIFAELNGLQTAVLLGSGAATTIPLLLFNGAAKRISLSLLGMLQYVSPTLQMLCGLILFREQMDMNRLIGYAWVWAGVAVFLWAMWRKTRVQAA</sequence>
<feature type="transmembrane region" description="Helical" evidence="8">
    <location>
        <begin position="187"/>
        <end position="209"/>
    </location>
</feature>